<dbReference type="EMBL" id="UYRU01001588">
    <property type="protein sequence ID" value="VDK32052.1"/>
    <property type="molecule type" value="Genomic_DNA"/>
</dbReference>
<sequence length="209" mass="23805">MDLTSAFQTIVADKRFSTYEEFEAALTDFKKQTGVEFARGRVTYHPEGTIKRANLLIANAEYVCRCKRSTECEAAFKLGSRRLFLHVIKFYMLHNHGVSRAAPEDEEQKGGGEHSSPAYEVLEDLTPQFMRFFPSDRMDTYEAFHERMREFQQATGSVYVLGRSNKWSQKEQAAAASSRLTYKNVTLQCVHFGSGSSRRSSVEGSTRLK</sequence>
<evidence type="ECO:0000313" key="1">
    <source>
        <dbReference type="EMBL" id="VDK32052.1"/>
    </source>
</evidence>
<evidence type="ECO:0000313" key="2">
    <source>
        <dbReference type="Proteomes" id="UP000281553"/>
    </source>
</evidence>
<protein>
    <submittedName>
        <fullName evidence="1">Uncharacterized protein</fullName>
    </submittedName>
</protein>
<keyword evidence="2" id="KW-1185">Reference proteome</keyword>
<dbReference type="OrthoDB" id="6236466at2759"/>
<dbReference type="Proteomes" id="UP000281553">
    <property type="component" value="Unassembled WGS sequence"/>
</dbReference>
<reference evidence="1 2" key="1">
    <citation type="submission" date="2018-11" db="EMBL/GenBank/DDBJ databases">
        <authorList>
            <consortium name="Pathogen Informatics"/>
        </authorList>
    </citation>
    <scope>NUCLEOTIDE SEQUENCE [LARGE SCALE GENOMIC DNA]</scope>
</reference>
<gene>
    <name evidence="1" type="ORF">DILT_LOCUS391</name>
</gene>
<proteinExistence type="predicted"/>
<dbReference type="AlphaFoldDB" id="A0A3P6P6J8"/>
<name>A0A3P6P6J8_DIBLA</name>
<accession>A0A3P6P6J8</accession>
<organism evidence="1 2">
    <name type="scientific">Dibothriocephalus latus</name>
    <name type="common">Fish tapeworm</name>
    <name type="synonym">Diphyllobothrium latum</name>
    <dbReference type="NCBI Taxonomy" id="60516"/>
    <lineage>
        <taxon>Eukaryota</taxon>
        <taxon>Metazoa</taxon>
        <taxon>Spiralia</taxon>
        <taxon>Lophotrochozoa</taxon>
        <taxon>Platyhelminthes</taxon>
        <taxon>Cestoda</taxon>
        <taxon>Eucestoda</taxon>
        <taxon>Diphyllobothriidea</taxon>
        <taxon>Diphyllobothriidae</taxon>
        <taxon>Dibothriocephalus</taxon>
    </lineage>
</organism>